<dbReference type="InterPro" id="IPR024079">
    <property type="entry name" value="MetalloPept_cat_dom_sf"/>
</dbReference>
<accession>A0A7W9Z116</accession>
<dbReference type="EC" id="3.4.24.40" evidence="11"/>
<keyword evidence="4" id="KW-0964">Secreted</keyword>
<proteinExistence type="inferred from homology"/>
<comment type="similarity">
    <text evidence="3">Belongs to the peptidase M10B family.</text>
</comment>
<evidence type="ECO:0000259" key="10">
    <source>
        <dbReference type="SMART" id="SM00235"/>
    </source>
</evidence>
<dbReference type="Pfam" id="PF00353">
    <property type="entry name" value="HemolysinCabind"/>
    <property type="match status" value="1"/>
</dbReference>
<protein>
    <submittedName>
        <fullName evidence="11">Serralysin</fullName>
        <ecNumber evidence="11">3.4.24.40</ecNumber>
    </submittedName>
</protein>
<dbReference type="Gene3D" id="3.40.390.10">
    <property type="entry name" value="Collagenase (Catalytic Domain)"/>
    <property type="match status" value="1"/>
</dbReference>
<dbReference type="RefSeq" id="WP_077549171.1">
    <property type="nucleotide sequence ID" value="NZ_JACHEJ010000018.1"/>
</dbReference>
<dbReference type="PANTHER" id="PTHR38340">
    <property type="entry name" value="S-LAYER PROTEIN"/>
    <property type="match status" value="1"/>
</dbReference>
<evidence type="ECO:0000256" key="5">
    <source>
        <dbReference type="ARBA" id="ARBA00022670"/>
    </source>
</evidence>
<sequence length="658" mass="68467">MATAVNVQASGQSFIDPLLNRKAWAETLITFGFTTSADQYSTVYGVGETVQGYQPLNPNQISAAKAAMSLWGDLINVDFVQASGSTADIRIASSSMPKTAWAYAPGSSGEAGDVWLGTSAGYYTSPKAGNYGFHTLVHELGHALGLAHPHENKLGAGNYSAEDVTEGSLCPCCAGLMHGVVSKEEAVAVQAANDGSSTLNFGGNTSSNAYDAMAYSIMSYSSYVNDGRTGYKNGTWDYAQTPMLRDIAAIQHLYGANYTTRDGNTVYSWSEQTGEKSINGVGVGAPGANKVFEALWDGGGRDTIDLQSYKSDLKIDLAPGGWANFGNSQIANLGNGQSAPGNVAFAYLYQGDERSLLENAMGGSGDDIIKGNVASNVLVGGAGNDRLEGVAGNNVLAGGSIGRELSFLGLNKADWISATLKPVSADGNDTLIGGAGNDIFVAGAGSDTVQGGAGLNTLVIDASLSGIRISQVGSDLVFSYASGSARVSDIDYLSLEDGIYAIGGSDAVVTPDPQAGIKSDIALVYSAGLDREIDMPGLQYWTDIIDNGASLAYLASGIIASAEFGTRFGQPDQMDDAGFVNVLYQNVLDRAGEAEGVAYWTDAMSQGQSRADVLVAFSVSEENRANLPNPTQGYDGAIHLDGVDLVAISTQQWAEIWA</sequence>
<dbReference type="Gene3D" id="2.150.10.10">
    <property type="entry name" value="Serralysin-like metalloprotease, C-terminal"/>
    <property type="match status" value="2"/>
</dbReference>
<dbReference type="Pfam" id="PF08548">
    <property type="entry name" value="Peptidase_M10_C"/>
    <property type="match status" value="1"/>
</dbReference>
<dbReference type="InterPro" id="IPR034033">
    <property type="entry name" value="Serralysin-like"/>
</dbReference>
<dbReference type="Proteomes" id="UP000535501">
    <property type="component" value="Unassembled WGS sequence"/>
</dbReference>
<dbReference type="Pfam" id="PF13946">
    <property type="entry name" value="DUF4214"/>
    <property type="match status" value="1"/>
</dbReference>
<keyword evidence="9" id="KW-0862">Zinc</keyword>
<keyword evidence="5" id="KW-0645">Protease</keyword>
<feature type="domain" description="Peptidase metallopeptidase" evidence="10">
    <location>
        <begin position="20"/>
        <end position="168"/>
    </location>
</feature>
<dbReference type="SUPFAM" id="SSF51120">
    <property type="entry name" value="beta-Roll"/>
    <property type="match status" value="1"/>
</dbReference>
<dbReference type="InterPro" id="IPR001343">
    <property type="entry name" value="Hemolysn_Ca-bd"/>
</dbReference>
<dbReference type="GO" id="GO:0006508">
    <property type="term" value="P:proteolysis"/>
    <property type="evidence" value="ECO:0007669"/>
    <property type="project" value="UniProtKB-KW"/>
</dbReference>
<dbReference type="PRINTS" id="PR00313">
    <property type="entry name" value="CABNDNGRPT"/>
</dbReference>
<organism evidence="11 12">
    <name type="scientific">Pseudorhizobium flavum</name>
    <dbReference type="NCBI Taxonomy" id="1335061"/>
    <lineage>
        <taxon>Bacteria</taxon>
        <taxon>Pseudomonadati</taxon>
        <taxon>Pseudomonadota</taxon>
        <taxon>Alphaproteobacteria</taxon>
        <taxon>Hyphomicrobiales</taxon>
        <taxon>Rhizobiaceae</taxon>
        <taxon>Rhizobium/Agrobacterium group</taxon>
        <taxon>Pseudorhizobium</taxon>
    </lineage>
</organism>
<dbReference type="SMART" id="SM00235">
    <property type="entry name" value="ZnMc"/>
    <property type="match status" value="1"/>
</dbReference>
<evidence type="ECO:0000313" key="11">
    <source>
        <dbReference type="EMBL" id="MBB6182065.1"/>
    </source>
</evidence>
<comment type="caution">
    <text evidence="11">The sequence shown here is derived from an EMBL/GenBank/DDBJ whole genome shotgun (WGS) entry which is preliminary data.</text>
</comment>
<name>A0A7W9Z116_9HYPH</name>
<reference evidence="11 12" key="1">
    <citation type="submission" date="2020-08" db="EMBL/GenBank/DDBJ databases">
        <title>Genomic Encyclopedia of Type Strains, Phase IV (KMG-IV): sequencing the most valuable type-strain genomes for metagenomic binning, comparative biology and taxonomic classification.</title>
        <authorList>
            <person name="Goeker M."/>
        </authorList>
    </citation>
    <scope>NUCLEOTIDE SEQUENCE [LARGE SCALE GENOMIC DNA]</scope>
    <source>
        <strain evidence="11 12">DSM 102134</strain>
    </source>
</reference>
<dbReference type="InterPro" id="IPR013858">
    <property type="entry name" value="Peptidase_M10B_C"/>
</dbReference>
<evidence type="ECO:0000256" key="1">
    <source>
        <dbReference type="ARBA" id="ARBA00001913"/>
    </source>
</evidence>
<keyword evidence="12" id="KW-1185">Reference proteome</keyword>
<evidence type="ECO:0000256" key="9">
    <source>
        <dbReference type="ARBA" id="ARBA00022833"/>
    </source>
</evidence>
<keyword evidence="6" id="KW-0479">Metal-binding</keyword>
<dbReference type="GO" id="GO:0005509">
    <property type="term" value="F:calcium ion binding"/>
    <property type="evidence" value="ECO:0007669"/>
    <property type="project" value="InterPro"/>
</dbReference>
<comment type="cofactor">
    <cofactor evidence="1">
        <name>Ca(2+)</name>
        <dbReference type="ChEBI" id="CHEBI:29108"/>
    </cofactor>
</comment>
<keyword evidence="7" id="KW-0677">Repeat</keyword>
<evidence type="ECO:0000313" key="12">
    <source>
        <dbReference type="Proteomes" id="UP000535501"/>
    </source>
</evidence>
<evidence type="ECO:0000256" key="8">
    <source>
        <dbReference type="ARBA" id="ARBA00022801"/>
    </source>
</evidence>
<dbReference type="GO" id="GO:0004222">
    <property type="term" value="F:metalloendopeptidase activity"/>
    <property type="evidence" value="ECO:0007669"/>
    <property type="project" value="InterPro"/>
</dbReference>
<dbReference type="Pfam" id="PF00413">
    <property type="entry name" value="Peptidase_M10"/>
    <property type="match status" value="1"/>
</dbReference>
<evidence type="ECO:0000256" key="4">
    <source>
        <dbReference type="ARBA" id="ARBA00022525"/>
    </source>
</evidence>
<dbReference type="InterPro" id="IPR001818">
    <property type="entry name" value="Pept_M10_metallopeptidase"/>
</dbReference>
<dbReference type="GO" id="GO:0008270">
    <property type="term" value="F:zinc ion binding"/>
    <property type="evidence" value="ECO:0007669"/>
    <property type="project" value="InterPro"/>
</dbReference>
<dbReference type="CDD" id="cd04277">
    <property type="entry name" value="ZnMc_serralysin_like"/>
    <property type="match status" value="1"/>
</dbReference>
<dbReference type="InterPro" id="IPR006026">
    <property type="entry name" value="Peptidase_Metallo"/>
</dbReference>
<dbReference type="InterPro" id="IPR050557">
    <property type="entry name" value="RTX_toxin/Mannuronan_C5-epim"/>
</dbReference>
<evidence type="ECO:0000256" key="6">
    <source>
        <dbReference type="ARBA" id="ARBA00022723"/>
    </source>
</evidence>
<comment type="subcellular location">
    <subcellularLocation>
        <location evidence="2">Secreted</location>
    </subcellularLocation>
</comment>
<evidence type="ECO:0000256" key="2">
    <source>
        <dbReference type="ARBA" id="ARBA00004613"/>
    </source>
</evidence>
<dbReference type="GO" id="GO:0005615">
    <property type="term" value="C:extracellular space"/>
    <property type="evidence" value="ECO:0007669"/>
    <property type="project" value="InterPro"/>
</dbReference>
<keyword evidence="8 11" id="KW-0378">Hydrolase</keyword>
<dbReference type="AlphaFoldDB" id="A0A7W9Z116"/>
<dbReference type="GO" id="GO:0031012">
    <property type="term" value="C:extracellular matrix"/>
    <property type="evidence" value="ECO:0007669"/>
    <property type="project" value="InterPro"/>
</dbReference>
<dbReference type="EMBL" id="JACHEJ010000018">
    <property type="protein sequence ID" value="MBB6182065.1"/>
    <property type="molecule type" value="Genomic_DNA"/>
</dbReference>
<dbReference type="SUPFAM" id="SSF55486">
    <property type="entry name" value="Metalloproteases ('zincins'), catalytic domain"/>
    <property type="match status" value="1"/>
</dbReference>
<evidence type="ECO:0000256" key="3">
    <source>
        <dbReference type="ARBA" id="ARBA00009490"/>
    </source>
</evidence>
<gene>
    <name evidence="11" type="ORF">HNQ75_004054</name>
</gene>
<dbReference type="InterPro" id="IPR011049">
    <property type="entry name" value="Serralysin-like_metalloprot_C"/>
</dbReference>
<dbReference type="PANTHER" id="PTHR38340:SF1">
    <property type="entry name" value="S-LAYER PROTEIN"/>
    <property type="match status" value="1"/>
</dbReference>
<dbReference type="InterPro" id="IPR025282">
    <property type="entry name" value="DUF4214"/>
</dbReference>
<evidence type="ECO:0000256" key="7">
    <source>
        <dbReference type="ARBA" id="ARBA00022737"/>
    </source>
</evidence>